<evidence type="ECO:0000256" key="3">
    <source>
        <dbReference type="ARBA" id="ARBA00022889"/>
    </source>
</evidence>
<dbReference type="EMBL" id="JANEYF010001578">
    <property type="protein sequence ID" value="KAJ8962971.1"/>
    <property type="molecule type" value="Genomic_DNA"/>
</dbReference>
<feature type="region of interest" description="Disordered" evidence="6">
    <location>
        <begin position="96"/>
        <end position="118"/>
    </location>
</feature>
<dbReference type="InterPro" id="IPR013098">
    <property type="entry name" value="Ig_I-set"/>
</dbReference>
<keyword evidence="2" id="KW-0677">Repeat</keyword>
<dbReference type="Proteomes" id="UP001162156">
    <property type="component" value="Unassembled WGS sequence"/>
</dbReference>
<sequence length="740" mass="85180">MDKKEAENKAKLEKEIKAKEGTEQIATLEDENKAKKIAEIKKNEEEELITKRKAKEDTKGQVRQEVDKEISDTKLNEGLENNIELEAKISSKEQIVFKEKPTSESEDRSTKKETELKVTHEDKIKTEIGADIEHKEEEKVSVEGEYANEQINVNAERKVKLDAENKRKDKDTNAELKYTGENEMERKIQQKYEDKETKEFRENEHLTNTEEVKERSGDYKKNRKVKDKEYSEKNTTSKAIDINLMNGNLMDKQVLTYETDNIENKNLKEHRKFELTKGVSDLGLDMYKPTSYHGPRFSERKPTFTSNLTNRTATADCRVKMTCSVIGEEVEINWLKNGEPISSEHNNYYMQFSNNVATLEVLNTTVNDTAEYACIAKNENGVSTTSACLKVIQSFDSSPLPPVFTRPIRDQYRITNEELILECRIRCQPPPIIKWYKNGEELGTSVRYAQSYLADGICRLSVSNPDKNDSGKYTCRAENKSGTEQISHDVKFTTKEDYIKEKSEQRTIYKPARESRRSYFSGVLTDNFVPLGGVMALQVQIKGSPADITWFKESQKLPKASSRHRTFEERGVHTLVVPNINEYEAGKYTCRASNSYGRIESSAYVQVIHPSLIREGKPAMFLSRPEKTLNIATGEDIVVSFRVSGDPKPRVTWMKGLTDITDSMRSLKETSDDYVRFTLKRATGDDVGTYCILAKNRYGCDRAFFTVRLRYRARSVTPSRDETWRILTEIPTYRERRYLT</sequence>
<keyword evidence="3" id="KW-0130">Cell adhesion</keyword>
<organism evidence="8 9">
    <name type="scientific">Rhamnusium bicolor</name>
    <dbReference type="NCBI Taxonomy" id="1586634"/>
    <lineage>
        <taxon>Eukaryota</taxon>
        <taxon>Metazoa</taxon>
        <taxon>Ecdysozoa</taxon>
        <taxon>Arthropoda</taxon>
        <taxon>Hexapoda</taxon>
        <taxon>Insecta</taxon>
        <taxon>Pterygota</taxon>
        <taxon>Neoptera</taxon>
        <taxon>Endopterygota</taxon>
        <taxon>Coleoptera</taxon>
        <taxon>Polyphaga</taxon>
        <taxon>Cucujiformia</taxon>
        <taxon>Chrysomeloidea</taxon>
        <taxon>Cerambycidae</taxon>
        <taxon>Lepturinae</taxon>
        <taxon>Rhagiini</taxon>
        <taxon>Rhamnusium</taxon>
    </lineage>
</organism>
<evidence type="ECO:0000313" key="9">
    <source>
        <dbReference type="Proteomes" id="UP001162156"/>
    </source>
</evidence>
<evidence type="ECO:0000256" key="6">
    <source>
        <dbReference type="SAM" id="MobiDB-lite"/>
    </source>
</evidence>
<accession>A0AAV8ZGY3</accession>
<dbReference type="AlphaFoldDB" id="A0AAV8ZGY3"/>
<dbReference type="SUPFAM" id="SSF48726">
    <property type="entry name" value="Immunoglobulin"/>
    <property type="match status" value="4"/>
</dbReference>
<dbReference type="FunFam" id="2.60.40.10:FF:000022">
    <property type="entry name" value="Cardiac titin"/>
    <property type="match status" value="1"/>
</dbReference>
<dbReference type="InterPro" id="IPR007110">
    <property type="entry name" value="Ig-like_dom"/>
</dbReference>
<evidence type="ECO:0000256" key="5">
    <source>
        <dbReference type="SAM" id="Coils"/>
    </source>
</evidence>
<feature type="compositionally biased region" description="Basic and acidic residues" evidence="6">
    <location>
        <begin position="192"/>
        <end position="232"/>
    </location>
</feature>
<gene>
    <name evidence="8" type="ORF">NQ314_005688</name>
</gene>
<dbReference type="Gene3D" id="2.60.40.10">
    <property type="entry name" value="Immunoglobulins"/>
    <property type="match status" value="4"/>
</dbReference>
<keyword evidence="1" id="KW-0787">Thick filament</keyword>
<dbReference type="SMART" id="SM00409">
    <property type="entry name" value="IG"/>
    <property type="match status" value="4"/>
</dbReference>
<dbReference type="InterPro" id="IPR003599">
    <property type="entry name" value="Ig_sub"/>
</dbReference>
<feature type="domain" description="Ig-like" evidence="7">
    <location>
        <begin position="401"/>
        <end position="487"/>
    </location>
</feature>
<feature type="domain" description="Ig-like" evidence="7">
    <location>
        <begin position="302"/>
        <end position="390"/>
    </location>
</feature>
<feature type="non-terminal residue" evidence="8">
    <location>
        <position position="740"/>
    </location>
</feature>
<keyword evidence="5" id="KW-0175">Coiled coil</keyword>
<evidence type="ECO:0000256" key="4">
    <source>
        <dbReference type="ARBA" id="ARBA00023179"/>
    </source>
</evidence>
<dbReference type="FunFam" id="2.60.40.10:FF:000557">
    <property type="entry name" value="Myosin binding protein Ha"/>
    <property type="match status" value="1"/>
</dbReference>
<dbReference type="PANTHER" id="PTHR13817:SF73">
    <property type="entry name" value="FIBRONECTIN TYPE-III DOMAIN-CONTAINING PROTEIN"/>
    <property type="match status" value="1"/>
</dbReference>
<evidence type="ECO:0000256" key="2">
    <source>
        <dbReference type="ARBA" id="ARBA00022737"/>
    </source>
</evidence>
<keyword evidence="4" id="KW-0514">Muscle protein</keyword>
<evidence type="ECO:0000259" key="7">
    <source>
        <dbReference type="PROSITE" id="PS50835"/>
    </source>
</evidence>
<name>A0AAV8ZGY3_9CUCU</name>
<proteinExistence type="predicted"/>
<evidence type="ECO:0000256" key="1">
    <source>
        <dbReference type="ARBA" id="ARBA00022433"/>
    </source>
</evidence>
<feature type="domain" description="Ig-like" evidence="7">
    <location>
        <begin position="511"/>
        <end position="606"/>
    </location>
</feature>
<dbReference type="InterPro" id="IPR013783">
    <property type="entry name" value="Ig-like_fold"/>
</dbReference>
<dbReference type="GO" id="GO:0007155">
    <property type="term" value="P:cell adhesion"/>
    <property type="evidence" value="ECO:0007669"/>
    <property type="project" value="UniProtKB-KW"/>
</dbReference>
<feature type="coiled-coil region" evidence="5">
    <location>
        <begin position="11"/>
        <end position="48"/>
    </location>
</feature>
<dbReference type="InterPro" id="IPR003598">
    <property type="entry name" value="Ig_sub2"/>
</dbReference>
<evidence type="ECO:0000313" key="8">
    <source>
        <dbReference type="EMBL" id="KAJ8962971.1"/>
    </source>
</evidence>
<feature type="region of interest" description="Disordered" evidence="6">
    <location>
        <begin position="192"/>
        <end position="233"/>
    </location>
</feature>
<dbReference type="CDD" id="cd00096">
    <property type="entry name" value="Ig"/>
    <property type="match status" value="1"/>
</dbReference>
<dbReference type="InterPro" id="IPR036179">
    <property type="entry name" value="Ig-like_dom_sf"/>
</dbReference>
<reference evidence="8" key="1">
    <citation type="journal article" date="2023" name="Insect Mol. Biol.">
        <title>Genome sequencing provides insights into the evolution of gene families encoding plant cell wall-degrading enzymes in longhorned beetles.</title>
        <authorList>
            <person name="Shin N.R."/>
            <person name="Okamura Y."/>
            <person name="Kirsch R."/>
            <person name="Pauchet Y."/>
        </authorList>
    </citation>
    <scope>NUCLEOTIDE SEQUENCE</scope>
    <source>
        <strain evidence="8">RBIC_L_NR</strain>
    </source>
</reference>
<dbReference type="Pfam" id="PF07679">
    <property type="entry name" value="I-set"/>
    <property type="match status" value="4"/>
</dbReference>
<dbReference type="PANTHER" id="PTHR13817">
    <property type="entry name" value="TITIN"/>
    <property type="match status" value="1"/>
</dbReference>
<dbReference type="GO" id="GO:0032982">
    <property type="term" value="C:myosin filament"/>
    <property type="evidence" value="ECO:0007669"/>
    <property type="project" value="UniProtKB-KW"/>
</dbReference>
<dbReference type="InterPro" id="IPR050964">
    <property type="entry name" value="Striated_Muscle_Regulatory"/>
</dbReference>
<comment type="caution">
    <text evidence="8">The sequence shown here is derived from an EMBL/GenBank/DDBJ whole genome shotgun (WGS) entry which is preliminary data.</text>
</comment>
<dbReference type="SMART" id="SM00408">
    <property type="entry name" value="IGc2"/>
    <property type="match status" value="4"/>
</dbReference>
<feature type="domain" description="Ig-like" evidence="7">
    <location>
        <begin position="618"/>
        <end position="690"/>
    </location>
</feature>
<dbReference type="FunFam" id="2.60.40.10:FF:001166">
    <property type="entry name" value="Uncharacterized protein, isoform D"/>
    <property type="match status" value="1"/>
</dbReference>
<protein>
    <recommendedName>
        <fullName evidence="7">Ig-like domain-containing protein</fullName>
    </recommendedName>
</protein>
<keyword evidence="9" id="KW-1185">Reference proteome</keyword>
<dbReference type="PROSITE" id="PS50835">
    <property type="entry name" value="IG_LIKE"/>
    <property type="match status" value="4"/>
</dbReference>